<gene>
    <name evidence="8" type="ordered locus">MCAN_08911</name>
</gene>
<dbReference type="CDD" id="cd06170">
    <property type="entry name" value="LuxR_C_like"/>
    <property type="match status" value="1"/>
</dbReference>
<evidence type="ECO:0000256" key="2">
    <source>
        <dbReference type="ARBA" id="ARBA00022840"/>
    </source>
</evidence>
<dbReference type="GO" id="GO:0003677">
    <property type="term" value="F:DNA binding"/>
    <property type="evidence" value="ECO:0007669"/>
    <property type="project" value="UniProtKB-KW"/>
</dbReference>
<evidence type="ECO:0000256" key="3">
    <source>
        <dbReference type="ARBA" id="ARBA00023015"/>
    </source>
</evidence>
<dbReference type="FunFam" id="3.30.70.1230:FF:000043">
    <property type="entry name" value="Luxr family transcriptional regulator"/>
    <property type="match status" value="1"/>
</dbReference>
<dbReference type="PROSITE" id="PS50043">
    <property type="entry name" value="HTH_LUXR_2"/>
    <property type="match status" value="1"/>
</dbReference>
<sequence>MLFNAVHNSLPPNIDIDHAILRGEDHPPTCAKCVARGRISALGSLDLRYHSLRCYAAPPDVGRCEFVPPRRRVLIANQGLDVSRLLPTGTVTLLLADVEESTHLWQMCPEDMATAIAHLDHTVSEAITNHGGVQPVKRYEGDSFVAAFTRASDAAACALDLQRTSLAPIRLRIGLHTGEVQLRDELYVGPTINRTARLRDLAHGGQVVLSAATGDLVTGRLPADAWLVDLGRHPLRGLPRPEWVMQLCHPDIREKFPPLRTAKSSPTSILPAQFTTFVGRRAQISEVRALLAQNRLVTLCGTGGVGKTRLAIQIASASELRDGLCFVDLAPITESGIVAATAARAVGLPDQPGRSTMDSLRRFIGNRRMLMVLDNCEHLLDACAALVVELLGACPELTILATSREPIGMAGEITWRVPSMSITDEAVELFADRASRVQPGFTIANHNAAAVGEICRRLDGIPLAIEFAAARVRSMSPLEIADGLDDCFRLLAGGVRGAVQRQQTLRASIDWSHALLTETEQILFRRLAPFVGGFDLAAVRAVAAGSDLDPFSVLDQLTLLVDKSLVVADDCQGRTRYRLLETVRRYALEKLGDSGEADVHARHRDYYTALAASLNTPADNDHQRLVARAETEIDNLRAAFAWSRENGHITEALQLASSLQPIWFGRAHLREGLSWFNSILEDQRFHRLAVSTAVRARALADKAMLSTWLATSPVGATDIIAPAQQALAMAREVGDPAALVRALTACGCSSGYNAEAAAPYFAEATDLARAIDDKWTLCQILYWRGVGTCISGDPNALRAAAEECRDLADTIGDRFVSRHCSLWLSLAQMWAGNLTEALELSREITAEAEASNDVPTKVLGLYTQAQVLAYCGASAAHAIAGACIAAATELGGVYQGIGYAAMTYAALAAGDVTAALEASDAARPILRAQPDQVTMHQVLMAQLALAGGDAIAARQFANDAVDATNGWHRMVALTIRARVATARGEPELARDDAHAALACGAELHIYQGMPDAMELLAGLAGEVGSHSEGVRLLGAAAALRQQTRQVRFKIWDAGYQASVTALREAMGDEDFDRAWAEGAALSTDEAIAYAQRGRGERKRPARGWGSLTPTERDVVRLVSEGLSNKDIAKRLFVSPRTVQTHLTHVYAKLGLASRVQLVDEAARRGSPS</sequence>
<dbReference type="GO" id="GO:0009190">
    <property type="term" value="P:cyclic nucleotide biosynthetic process"/>
    <property type="evidence" value="ECO:0007669"/>
    <property type="project" value="InterPro"/>
</dbReference>
<dbReference type="PRINTS" id="PR00038">
    <property type="entry name" value="HTHLUXR"/>
</dbReference>
<dbReference type="InterPro" id="IPR000792">
    <property type="entry name" value="Tscrpt_reg_LuxR_C"/>
</dbReference>
<keyword evidence="3" id="KW-0805">Transcription regulation</keyword>
<dbReference type="InterPro" id="IPR011990">
    <property type="entry name" value="TPR-like_helical_dom_sf"/>
</dbReference>
<dbReference type="CDD" id="cd07302">
    <property type="entry name" value="CHD"/>
    <property type="match status" value="1"/>
</dbReference>
<evidence type="ECO:0000259" key="6">
    <source>
        <dbReference type="PROSITE" id="PS50043"/>
    </source>
</evidence>
<feature type="domain" description="HTH luxR-type" evidence="6">
    <location>
        <begin position="1100"/>
        <end position="1165"/>
    </location>
</feature>
<evidence type="ECO:0000313" key="8">
    <source>
        <dbReference type="EMBL" id="CCC43229.1"/>
    </source>
</evidence>
<dbReference type="GO" id="GO:0004016">
    <property type="term" value="F:adenylate cyclase activity"/>
    <property type="evidence" value="ECO:0007669"/>
    <property type="project" value="UniProtKB-ARBA"/>
</dbReference>
<proteinExistence type="predicted"/>
<dbReference type="FunFam" id="3.30.70.1230:FF:000046">
    <property type="entry name" value="Luxr family transcriptional regulator"/>
    <property type="match status" value="1"/>
</dbReference>
<dbReference type="Proteomes" id="UP000008896">
    <property type="component" value="Chromosome"/>
</dbReference>
<dbReference type="PROSITE" id="PS50125">
    <property type="entry name" value="GUANYLATE_CYCLASE_2"/>
    <property type="match status" value="1"/>
</dbReference>
<dbReference type="InterPro" id="IPR036388">
    <property type="entry name" value="WH-like_DNA-bd_sf"/>
</dbReference>
<keyword evidence="4" id="KW-0238">DNA-binding</keyword>
<dbReference type="InterPro" id="IPR001054">
    <property type="entry name" value="A/G_cyclase"/>
</dbReference>
<evidence type="ECO:0000256" key="1">
    <source>
        <dbReference type="ARBA" id="ARBA00022741"/>
    </source>
</evidence>
<dbReference type="InterPro" id="IPR029787">
    <property type="entry name" value="Nucleotide_cyclase"/>
</dbReference>
<dbReference type="InterPro" id="IPR058852">
    <property type="entry name" value="HTH_77"/>
</dbReference>
<evidence type="ECO:0000313" key="9">
    <source>
        <dbReference type="Proteomes" id="UP000008896"/>
    </source>
</evidence>
<dbReference type="Pfam" id="PF00196">
    <property type="entry name" value="GerE"/>
    <property type="match status" value="1"/>
</dbReference>
<dbReference type="Gene3D" id="1.10.10.10">
    <property type="entry name" value="Winged helix-like DNA-binding domain superfamily/Winged helix DNA-binding domain"/>
    <property type="match status" value="1"/>
</dbReference>
<evidence type="ECO:0000256" key="4">
    <source>
        <dbReference type="ARBA" id="ARBA00023125"/>
    </source>
</evidence>
<keyword evidence="1" id="KW-0547">Nucleotide-binding</keyword>
<dbReference type="Gene3D" id="1.25.40.10">
    <property type="entry name" value="Tetratricopeptide repeat domain"/>
    <property type="match status" value="1"/>
</dbReference>
<evidence type="ECO:0000256" key="5">
    <source>
        <dbReference type="ARBA" id="ARBA00023163"/>
    </source>
</evidence>
<dbReference type="SUPFAM" id="SSF52540">
    <property type="entry name" value="P-loop containing nucleoside triphosphate hydrolases"/>
    <property type="match status" value="1"/>
</dbReference>
<dbReference type="GO" id="GO:0035556">
    <property type="term" value="P:intracellular signal transduction"/>
    <property type="evidence" value="ECO:0007669"/>
    <property type="project" value="InterPro"/>
</dbReference>
<dbReference type="GO" id="GO:0006355">
    <property type="term" value="P:regulation of DNA-templated transcription"/>
    <property type="evidence" value="ECO:0007669"/>
    <property type="project" value="InterPro"/>
</dbReference>
<dbReference type="SUPFAM" id="SSF46894">
    <property type="entry name" value="C-terminal effector domain of the bipartite response regulators"/>
    <property type="match status" value="1"/>
</dbReference>
<evidence type="ECO:0000259" key="7">
    <source>
        <dbReference type="PROSITE" id="PS50125"/>
    </source>
</evidence>
<keyword evidence="5" id="KW-0804">Transcription</keyword>
<reference evidence="8 9" key="1">
    <citation type="journal article" date="2012" name="PLoS Negl. Trop. Dis.">
        <title>The Genome of Mycobacterium Africanum West African 2 Reveals a Lineage-Specific Locus and Genome Erosion Common to the M. tuberculosis Complex.</title>
        <authorList>
            <person name="Bentley S.D."/>
            <person name="Comas I."/>
            <person name="Bryant J.M."/>
            <person name="Walker D."/>
            <person name="Smith N.H."/>
            <person name="Harris S.R."/>
            <person name="Thurston S."/>
            <person name="Gagneux S."/>
            <person name="Wood J."/>
            <person name="Antonio M."/>
            <person name="Quail M.A."/>
            <person name="Gehre F."/>
            <person name="Adegbola R.A."/>
            <person name="Parkhill J."/>
            <person name="de Jong B.C."/>
        </authorList>
    </citation>
    <scope>NUCLEOTIDE SEQUENCE [LARGE SCALE GENOMIC DNA]</scope>
    <source>
        <strain evidence="8 9">CIPT 140010059</strain>
    </source>
</reference>
<reference evidence="8 9" key="2">
    <citation type="journal article" date="2013" name="Nat. Genet.">
        <title>Genomic analysis of smooth tubercle bacilli provides insights into ancestry and pathoadaptation of Mycobacterium tuberculosis.</title>
        <authorList>
            <person name="Supply P."/>
            <person name="Marceau M."/>
            <person name="Mangenot S."/>
            <person name="Roche D."/>
            <person name="Rouanet C."/>
            <person name="Khanna V."/>
            <person name="Majlessi L."/>
            <person name="Criscuolo A."/>
            <person name="Tap J."/>
            <person name="Pawlik A."/>
            <person name="Fiette L."/>
            <person name="Orgeur M."/>
            <person name="Fabre M."/>
            <person name="Parmentier C."/>
            <person name="Frigui W."/>
            <person name="Simeone R."/>
            <person name="Boritsch E.C."/>
            <person name="Debrie A.S."/>
            <person name="Willery E."/>
            <person name="Walker D."/>
            <person name="Quail M.A."/>
            <person name="Ma L."/>
            <person name="Bouchier C."/>
            <person name="Salvignol G."/>
            <person name="Sayes F."/>
            <person name="Cascioferro A."/>
            <person name="Seemann T."/>
            <person name="Barbe V."/>
            <person name="Locht C."/>
            <person name="Gutierrez M.C."/>
            <person name="Leclerc C."/>
            <person name="Bentley S.D."/>
            <person name="Stinear T.P."/>
            <person name="Brisse S."/>
            <person name="Medigue C."/>
            <person name="Parkhill J."/>
            <person name="Cruveiller S."/>
            <person name="Brosch R."/>
        </authorList>
    </citation>
    <scope>NUCLEOTIDE SEQUENCE [LARGE SCALE GENOMIC DNA]</scope>
    <source>
        <strain evidence="8 9">CIPT 140010059</strain>
    </source>
</reference>
<dbReference type="SUPFAM" id="SSF55073">
    <property type="entry name" value="Nucleotide cyclase"/>
    <property type="match status" value="1"/>
</dbReference>
<feature type="domain" description="Guanylate cyclase" evidence="7">
    <location>
        <begin position="92"/>
        <end position="199"/>
    </location>
</feature>
<dbReference type="Pfam" id="PF25872">
    <property type="entry name" value="HTH_77"/>
    <property type="match status" value="1"/>
</dbReference>
<keyword evidence="2" id="KW-0067">ATP-binding</keyword>
<dbReference type="FunFam" id="1.10.10.10:FF:000553">
    <property type="entry name" value="Transcriptional regulator, LuxR family"/>
    <property type="match status" value="1"/>
</dbReference>
<dbReference type="Pfam" id="PF00211">
    <property type="entry name" value="Guanylate_cyc"/>
    <property type="match status" value="1"/>
</dbReference>
<organism evidence="8 9">
    <name type="scientific">Mycobacterium canettii (strain CIPT 140010059)</name>
    <dbReference type="NCBI Taxonomy" id="1048245"/>
    <lineage>
        <taxon>Bacteria</taxon>
        <taxon>Bacillati</taxon>
        <taxon>Actinomycetota</taxon>
        <taxon>Actinomycetes</taxon>
        <taxon>Mycobacteriales</taxon>
        <taxon>Mycobacteriaceae</taxon>
        <taxon>Mycobacterium</taxon>
        <taxon>Mycobacterium tuberculosis complex</taxon>
    </lineage>
</organism>
<dbReference type="Gene3D" id="3.30.70.1230">
    <property type="entry name" value="Nucleotide cyclase"/>
    <property type="match status" value="2"/>
</dbReference>
<dbReference type="SMART" id="SM00421">
    <property type="entry name" value="HTH_LUXR"/>
    <property type="match status" value="1"/>
</dbReference>
<dbReference type="PROSITE" id="PS00622">
    <property type="entry name" value="HTH_LUXR_1"/>
    <property type="match status" value="1"/>
</dbReference>
<accession>A0AB72XI26</accession>
<dbReference type="SMART" id="SM00044">
    <property type="entry name" value="CYCc"/>
    <property type="match status" value="1"/>
</dbReference>
<dbReference type="FunFam" id="3.40.50.300:FF:001666">
    <property type="entry name" value="LuxR family transcriptional regulator"/>
    <property type="match status" value="1"/>
</dbReference>
<dbReference type="PRINTS" id="PR00364">
    <property type="entry name" value="DISEASERSIST"/>
</dbReference>
<name>A0AB72XI26_MYCCP</name>
<protein>
    <submittedName>
        <fullName evidence="8">Luxr family transcriptional regulator</fullName>
    </submittedName>
</protein>
<dbReference type="PANTHER" id="PTHR47691:SF3">
    <property type="entry name" value="HTH-TYPE TRANSCRIPTIONAL REGULATOR RV0890C-RELATED"/>
    <property type="match status" value="1"/>
</dbReference>
<dbReference type="EMBL" id="HE572590">
    <property type="protein sequence ID" value="CCC43229.1"/>
    <property type="molecule type" value="Genomic_DNA"/>
</dbReference>
<dbReference type="AlphaFoldDB" id="A0AB72XI26"/>
<dbReference type="GO" id="GO:0005524">
    <property type="term" value="F:ATP binding"/>
    <property type="evidence" value="ECO:0007669"/>
    <property type="project" value="UniProtKB-KW"/>
</dbReference>
<dbReference type="KEGG" id="mce:MCAN_08911"/>
<dbReference type="Gene3D" id="3.40.50.300">
    <property type="entry name" value="P-loop containing nucleotide triphosphate hydrolases"/>
    <property type="match status" value="1"/>
</dbReference>
<dbReference type="InterPro" id="IPR027417">
    <property type="entry name" value="P-loop_NTPase"/>
</dbReference>
<dbReference type="InterPro" id="IPR016032">
    <property type="entry name" value="Sig_transdc_resp-reg_C-effctor"/>
</dbReference>
<dbReference type="PANTHER" id="PTHR47691">
    <property type="entry name" value="REGULATOR-RELATED"/>
    <property type="match status" value="1"/>
</dbReference>